<dbReference type="AlphaFoldDB" id="A0A978VXI1"/>
<evidence type="ECO:0000313" key="8">
    <source>
        <dbReference type="Proteomes" id="UP000813462"/>
    </source>
</evidence>
<organism evidence="7 8">
    <name type="scientific">Ziziphus jujuba var. spinosa</name>
    <dbReference type="NCBI Taxonomy" id="714518"/>
    <lineage>
        <taxon>Eukaryota</taxon>
        <taxon>Viridiplantae</taxon>
        <taxon>Streptophyta</taxon>
        <taxon>Embryophyta</taxon>
        <taxon>Tracheophyta</taxon>
        <taxon>Spermatophyta</taxon>
        <taxon>Magnoliopsida</taxon>
        <taxon>eudicotyledons</taxon>
        <taxon>Gunneridae</taxon>
        <taxon>Pentapetalae</taxon>
        <taxon>rosids</taxon>
        <taxon>fabids</taxon>
        <taxon>Rosales</taxon>
        <taxon>Rhamnaceae</taxon>
        <taxon>Paliureae</taxon>
        <taxon>Ziziphus</taxon>
    </lineage>
</organism>
<keyword evidence="4" id="KW-0539">Nucleus</keyword>
<evidence type="ECO:0000256" key="4">
    <source>
        <dbReference type="ARBA" id="ARBA00023242"/>
    </source>
</evidence>
<comment type="caution">
    <text evidence="7">The sequence shown here is derived from an EMBL/GenBank/DDBJ whole genome shotgun (WGS) entry which is preliminary data.</text>
</comment>
<evidence type="ECO:0000256" key="5">
    <source>
        <dbReference type="SAM" id="MobiDB-lite"/>
    </source>
</evidence>
<evidence type="ECO:0000259" key="6">
    <source>
        <dbReference type="PROSITE" id="PS51005"/>
    </source>
</evidence>
<dbReference type="GO" id="GO:0003677">
    <property type="term" value="F:DNA binding"/>
    <property type="evidence" value="ECO:0007669"/>
    <property type="project" value="UniProtKB-KW"/>
</dbReference>
<dbReference type="SUPFAM" id="SSF101941">
    <property type="entry name" value="NAC domain"/>
    <property type="match status" value="1"/>
</dbReference>
<keyword evidence="2" id="KW-0238">DNA-binding</keyword>
<accession>A0A978VXI1</accession>
<reference evidence="7" key="1">
    <citation type="journal article" date="2021" name="Front. Plant Sci.">
        <title>Chromosome-Scale Genome Assembly for Chinese Sour Jujube and Insights Into Its Genome Evolution and Domestication Signature.</title>
        <authorList>
            <person name="Shen L.-Y."/>
            <person name="Luo H."/>
            <person name="Wang X.-L."/>
            <person name="Wang X.-M."/>
            <person name="Qiu X.-J."/>
            <person name="Liu H."/>
            <person name="Zhou S.-S."/>
            <person name="Jia K.-H."/>
            <person name="Nie S."/>
            <person name="Bao Y.-T."/>
            <person name="Zhang R.-G."/>
            <person name="Yun Q.-Z."/>
            <person name="Chai Y.-H."/>
            <person name="Lu J.-Y."/>
            <person name="Li Y."/>
            <person name="Zhao S.-W."/>
            <person name="Mao J.-F."/>
            <person name="Jia S.-G."/>
            <person name="Mao Y.-M."/>
        </authorList>
    </citation>
    <scope>NUCLEOTIDE SEQUENCE</scope>
    <source>
        <strain evidence="7">AT0</strain>
        <tissue evidence="7">Leaf</tissue>
    </source>
</reference>
<dbReference type="InterPro" id="IPR036093">
    <property type="entry name" value="NAC_dom_sf"/>
</dbReference>
<dbReference type="Proteomes" id="UP000813462">
    <property type="component" value="Unassembled WGS sequence"/>
</dbReference>
<name>A0A978VXI1_ZIZJJ</name>
<protein>
    <recommendedName>
        <fullName evidence="6">NAC domain-containing protein</fullName>
    </recommendedName>
</protein>
<dbReference type="InterPro" id="IPR003441">
    <property type="entry name" value="NAC-dom"/>
</dbReference>
<feature type="compositionally biased region" description="Low complexity" evidence="5">
    <location>
        <begin position="206"/>
        <end position="223"/>
    </location>
</feature>
<evidence type="ECO:0000256" key="3">
    <source>
        <dbReference type="ARBA" id="ARBA00023163"/>
    </source>
</evidence>
<proteinExistence type="predicted"/>
<gene>
    <name evidence="7" type="ORF">FEM48_Zijuj02G0193300</name>
</gene>
<keyword evidence="1" id="KW-0805">Transcription regulation</keyword>
<dbReference type="PROSITE" id="PS51005">
    <property type="entry name" value="NAC"/>
    <property type="match status" value="1"/>
</dbReference>
<dbReference type="GO" id="GO:0006355">
    <property type="term" value="P:regulation of DNA-templated transcription"/>
    <property type="evidence" value="ECO:0007669"/>
    <property type="project" value="InterPro"/>
</dbReference>
<evidence type="ECO:0000313" key="7">
    <source>
        <dbReference type="EMBL" id="KAH7543526.1"/>
    </source>
</evidence>
<dbReference type="PANTHER" id="PTHR31719">
    <property type="entry name" value="NAC TRANSCRIPTION FACTOR 56"/>
    <property type="match status" value="1"/>
</dbReference>
<dbReference type="Gene3D" id="2.170.150.80">
    <property type="entry name" value="NAC domain"/>
    <property type="match status" value="1"/>
</dbReference>
<feature type="region of interest" description="Disordered" evidence="5">
    <location>
        <begin position="175"/>
        <end position="223"/>
    </location>
</feature>
<sequence length="223" mass="24747">MAAPPYLPPPYPRGVRYTPNDNEFIDQLTRKIAGLPSLLPPHAILEVNNLYDFHPQELSEMYKLDLEHGGCHFFTRRRGTNEYGERMDNRDAKNGFWKCTGGDISVMDAAGQTVAYKQTFAFQERNSPTSFDFHSTNWTMDEFRLSAPHAGDDGTGLELVACRVFKARFEDHGYFPNWNTDPESDSDPTLPDPVNSDTNSEPPAVSESNSSGTSSSDSANGGG</sequence>
<dbReference type="PANTHER" id="PTHR31719:SF94">
    <property type="entry name" value="PROTEIN ATAF2"/>
    <property type="match status" value="1"/>
</dbReference>
<dbReference type="EMBL" id="JAEACU010000002">
    <property type="protein sequence ID" value="KAH7543526.1"/>
    <property type="molecule type" value="Genomic_DNA"/>
</dbReference>
<keyword evidence="3" id="KW-0804">Transcription</keyword>
<evidence type="ECO:0000256" key="2">
    <source>
        <dbReference type="ARBA" id="ARBA00023125"/>
    </source>
</evidence>
<dbReference type="Pfam" id="PF02365">
    <property type="entry name" value="NAM"/>
    <property type="match status" value="1"/>
</dbReference>
<feature type="domain" description="NAC" evidence="6">
    <location>
        <begin position="11"/>
        <end position="167"/>
    </location>
</feature>
<evidence type="ECO:0000256" key="1">
    <source>
        <dbReference type="ARBA" id="ARBA00023015"/>
    </source>
</evidence>